<dbReference type="EMBL" id="QICD01000007">
    <property type="protein sequence ID" value="RNL45770.1"/>
    <property type="molecule type" value="Genomic_DNA"/>
</dbReference>
<protein>
    <submittedName>
        <fullName evidence="1">Uncharacterized protein</fullName>
    </submittedName>
</protein>
<dbReference type="RefSeq" id="WP_123191948.1">
    <property type="nucleotide sequence ID" value="NZ_QICD01000007.1"/>
</dbReference>
<gene>
    <name evidence="1" type="ORF">DMP08_05485</name>
</gene>
<comment type="caution">
    <text evidence="1">The sequence shown here is derived from an EMBL/GenBank/DDBJ whole genome shotgun (WGS) entry which is preliminary data.</text>
</comment>
<evidence type="ECO:0000313" key="1">
    <source>
        <dbReference type="EMBL" id="RNL45770.1"/>
    </source>
</evidence>
<reference evidence="2" key="1">
    <citation type="submission" date="2018-05" db="EMBL/GenBank/DDBJ databases">
        <title>Genome Sequencing of selected type strains of the family Eggerthellaceae.</title>
        <authorList>
            <person name="Danylec N."/>
            <person name="Stoll D.A."/>
            <person name="Doetsch A."/>
            <person name="Huch M."/>
        </authorList>
    </citation>
    <scope>NUCLEOTIDE SEQUENCE [LARGE SCALE GENOMIC DNA]</scope>
    <source>
        <strain evidence="2">DSM 16106</strain>
    </source>
</reference>
<organism evidence="1 2">
    <name type="scientific">Paraeggerthella hongkongensis</name>
    <dbReference type="NCBI Taxonomy" id="230658"/>
    <lineage>
        <taxon>Bacteria</taxon>
        <taxon>Bacillati</taxon>
        <taxon>Actinomycetota</taxon>
        <taxon>Coriobacteriia</taxon>
        <taxon>Eggerthellales</taxon>
        <taxon>Eggerthellaceae</taxon>
        <taxon>Paraeggerthella</taxon>
    </lineage>
</organism>
<evidence type="ECO:0000313" key="2">
    <source>
        <dbReference type="Proteomes" id="UP000278632"/>
    </source>
</evidence>
<sequence>MKTKPRAIRFSEIEEHAIEQYAHRHGMTFSDVVRKSTETFLSMNGRERLSLNKLAERAIEEDPDLLYGQFLDDFSHSDDKAGLISKEPDWKGSDATYWLCLLAATAHKLAHDNSRPVPKWALDEQYVSPTPIYGMNTENPDFQAFLKETTPMEFRCHNIFLGDNALSRA</sequence>
<name>A0A3N0BF06_9ACTN</name>
<dbReference type="OrthoDB" id="3192713at2"/>
<proteinExistence type="predicted"/>
<accession>A0A3N0BF06</accession>
<dbReference type="Proteomes" id="UP000278632">
    <property type="component" value="Unassembled WGS sequence"/>
</dbReference>
<dbReference type="AlphaFoldDB" id="A0A3N0BF06"/>
<keyword evidence="2" id="KW-1185">Reference proteome</keyword>